<feature type="region of interest" description="Disordered" evidence="5">
    <location>
        <begin position="282"/>
        <end position="304"/>
    </location>
</feature>
<keyword evidence="7" id="KW-1185">Reference proteome</keyword>
<feature type="compositionally biased region" description="Polar residues" evidence="5">
    <location>
        <begin position="283"/>
        <end position="292"/>
    </location>
</feature>
<evidence type="ECO:0000256" key="5">
    <source>
        <dbReference type="SAM" id="MobiDB-lite"/>
    </source>
</evidence>
<proteinExistence type="predicted"/>
<dbReference type="GO" id="GO:0008270">
    <property type="term" value="F:zinc ion binding"/>
    <property type="evidence" value="ECO:0007669"/>
    <property type="project" value="UniProtKB-KW"/>
</dbReference>
<dbReference type="InterPro" id="IPR036855">
    <property type="entry name" value="Znf_CCCH_sf"/>
</dbReference>
<dbReference type="SMART" id="SM00356">
    <property type="entry name" value="ZnF_C3H1"/>
    <property type="match status" value="1"/>
</dbReference>
<keyword evidence="2 4" id="KW-0863">Zinc-finger</keyword>
<sequence>MGNFKNFQKAVVCRNFIAGGCKFGDKCHFVHPVKETEQKRERHLSNSQIFDLASMRRIYALRAAEHCTNLGVKQLLEKLGSDEVGVPKSLFAFVETMKKKFLIYDSNLIHAAWDQILLEAAKNGDNHLGNAPGFETNSAGSYQRNNSWRKLSSEDDQSKSSEVDQLRQEIYQELLAGFESKYEARVDAISREFKTKIAEIRNKVRLRPDKKTREAEVQVVKGTCNIATQTRLLMRKCNVGTSTDDISEPLNRYSKVNGSLNSRFKKQLRTEDGREHFQRELRQFTSKVPSSSRSEKLASTPLKNERLPQDLATTKSPEIHLLPAKYVARSPLKTSEVQTMKRKLVETNQEKPEITKKKTKASSIPTIVHTVSF</sequence>
<feature type="zinc finger region" description="C3H1-type" evidence="4">
    <location>
        <begin position="7"/>
        <end position="34"/>
    </location>
</feature>
<dbReference type="InterPro" id="IPR000571">
    <property type="entry name" value="Znf_CCCH"/>
</dbReference>
<evidence type="ECO:0000313" key="8">
    <source>
        <dbReference type="WBParaSite" id="ACRNAN_scaffold453.g20306.t1"/>
    </source>
</evidence>
<evidence type="ECO:0000259" key="6">
    <source>
        <dbReference type="PROSITE" id="PS50103"/>
    </source>
</evidence>
<dbReference type="SUPFAM" id="SSF90229">
    <property type="entry name" value="CCCH zinc finger"/>
    <property type="match status" value="1"/>
</dbReference>
<dbReference type="AlphaFoldDB" id="A0A914DWJ3"/>
<protein>
    <submittedName>
        <fullName evidence="8">C3H1-type domain-containing protein</fullName>
    </submittedName>
</protein>
<accession>A0A914DWJ3</accession>
<evidence type="ECO:0000256" key="2">
    <source>
        <dbReference type="ARBA" id="ARBA00022771"/>
    </source>
</evidence>
<keyword evidence="1 4" id="KW-0479">Metal-binding</keyword>
<dbReference type="Proteomes" id="UP000887540">
    <property type="component" value="Unplaced"/>
</dbReference>
<evidence type="ECO:0000256" key="3">
    <source>
        <dbReference type="ARBA" id="ARBA00022833"/>
    </source>
</evidence>
<evidence type="ECO:0000256" key="4">
    <source>
        <dbReference type="PROSITE-ProRule" id="PRU00723"/>
    </source>
</evidence>
<organism evidence="7 8">
    <name type="scientific">Acrobeloides nanus</name>
    <dbReference type="NCBI Taxonomy" id="290746"/>
    <lineage>
        <taxon>Eukaryota</taxon>
        <taxon>Metazoa</taxon>
        <taxon>Ecdysozoa</taxon>
        <taxon>Nematoda</taxon>
        <taxon>Chromadorea</taxon>
        <taxon>Rhabditida</taxon>
        <taxon>Tylenchina</taxon>
        <taxon>Cephalobomorpha</taxon>
        <taxon>Cephaloboidea</taxon>
        <taxon>Cephalobidae</taxon>
        <taxon>Acrobeloides</taxon>
    </lineage>
</organism>
<dbReference type="WBParaSite" id="ACRNAN_scaffold453.g20306.t1">
    <property type="protein sequence ID" value="ACRNAN_scaffold453.g20306.t1"/>
    <property type="gene ID" value="ACRNAN_scaffold453.g20306"/>
</dbReference>
<evidence type="ECO:0000256" key="1">
    <source>
        <dbReference type="ARBA" id="ARBA00022723"/>
    </source>
</evidence>
<dbReference type="Gene3D" id="4.10.1000.10">
    <property type="entry name" value="Zinc finger, CCCH-type"/>
    <property type="match status" value="1"/>
</dbReference>
<dbReference type="PROSITE" id="PS50103">
    <property type="entry name" value="ZF_C3H1"/>
    <property type="match status" value="1"/>
</dbReference>
<name>A0A914DWJ3_9BILA</name>
<reference evidence="8" key="1">
    <citation type="submission" date="2022-11" db="UniProtKB">
        <authorList>
            <consortium name="WormBaseParasite"/>
        </authorList>
    </citation>
    <scope>IDENTIFICATION</scope>
</reference>
<evidence type="ECO:0000313" key="7">
    <source>
        <dbReference type="Proteomes" id="UP000887540"/>
    </source>
</evidence>
<dbReference type="Pfam" id="PF18044">
    <property type="entry name" value="zf-CCCH_4"/>
    <property type="match status" value="1"/>
</dbReference>
<keyword evidence="3 4" id="KW-0862">Zinc</keyword>
<feature type="domain" description="C3H1-type" evidence="6">
    <location>
        <begin position="7"/>
        <end position="34"/>
    </location>
</feature>
<dbReference type="InterPro" id="IPR041367">
    <property type="entry name" value="Znf-CCCH_4"/>
</dbReference>